<dbReference type="PIRSF" id="PIRSF011771">
    <property type="entry name" value="RMS1_SET"/>
    <property type="match status" value="1"/>
</dbReference>
<keyword evidence="4 6" id="KW-0949">S-adenosyl-L-methionine</keyword>
<dbReference type="Proteomes" id="UP000799438">
    <property type="component" value="Unassembled WGS sequence"/>
</dbReference>
<comment type="subcellular location">
    <subcellularLocation>
        <location evidence="1 6">Nucleus</location>
    </subcellularLocation>
</comment>
<comment type="similarity">
    <text evidence="6">Belongs to the class V-like SAM-binding methyltransferase superfamily. Histone-lysine methyltransferase family. SETD6 subfamily.</text>
</comment>
<reference evidence="9" key="1">
    <citation type="journal article" date="2020" name="Stud. Mycol.">
        <title>101 Dothideomycetes genomes: a test case for predicting lifestyles and emergence of pathogens.</title>
        <authorList>
            <person name="Haridas S."/>
            <person name="Albert R."/>
            <person name="Binder M."/>
            <person name="Bloem J."/>
            <person name="Labutti K."/>
            <person name="Salamov A."/>
            <person name="Andreopoulos B."/>
            <person name="Baker S."/>
            <person name="Barry K."/>
            <person name="Bills G."/>
            <person name="Bluhm B."/>
            <person name="Cannon C."/>
            <person name="Castanera R."/>
            <person name="Culley D."/>
            <person name="Daum C."/>
            <person name="Ezra D."/>
            <person name="Gonzalez J."/>
            <person name="Henrissat B."/>
            <person name="Kuo A."/>
            <person name="Liang C."/>
            <person name="Lipzen A."/>
            <person name="Lutzoni F."/>
            <person name="Magnuson J."/>
            <person name="Mondo S."/>
            <person name="Nolan M."/>
            <person name="Ohm R."/>
            <person name="Pangilinan J."/>
            <person name="Park H.-J."/>
            <person name="Ramirez L."/>
            <person name="Alfaro M."/>
            <person name="Sun H."/>
            <person name="Tritt A."/>
            <person name="Yoshinaga Y."/>
            <person name="Zwiers L.-H."/>
            <person name="Turgeon B."/>
            <person name="Goodwin S."/>
            <person name="Spatafora J."/>
            <person name="Crous P."/>
            <person name="Grigoriev I."/>
        </authorList>
    </citation>
    <scope>NUCLEOTIDE SEQUENCE</scope>
    <source>
        <strain evidence="9">CBS 121167</strain>
    </source>
</reference>
<dbReference type="InterPro" id="IPR036464">
    <property type="entry name" value="Rubisco_LSMT_subst-bd_sf"/>
</dbReference>
<keyword evidence="5 6" id="KW-0539">Nucleus</keyword>
<dbReference type="InterPro" id="IPR001214">
    <property type="entry name" value="SET_dom"/>
</dbReference>
<evidence type="ECO:0000256" key="3">
    <source>
        <dbReference type="ARBA" id="ARBA00022679"/>
    </source>
</evidence>
<dbReference type="InterPro" id="IPR011383">
    <property type="entry name" value="N-lys_methylase_SETD6"/>
</dbReference>
<dbReference type="InterPro" id="IPR050600">
    <property type="entry name" value="SETD3_SETD6_MTase"/>
</dbReference>
<keyword evidence="3 6" id="KW-0808">Transferase</keyword>
<dbReference type="FunFam" id="3.90.1410.10:FF:000007">
    <property type="entry name" value="Ribosomal lysine N-methyltransferase 4"/>
    <property type="match status" value="1"/>
</dbReference>
<evidence type="ECO:0000256" key="1">
    <source>
        <dbReference type="ARBA" id="ARBA00004123"/>
    </source>
</evidence>
<gene>
    <name evidence="9" type="ORF">K452DRAFT_286580</name>
</gene>
<keyword evidence="10" id="KW-1185">Reference proteome</keyword>
<protein>
    <recommendedName>
        <fullName evidence="6">Ribosomal lysine N-methyltransferase 4</fullName>
        <ecNumber evidence="6">2.1.1.-</ecNumber>
    </recommendedName>
</protein>
<dbReference type="OrthoDB" id="341421at2759"/>
<dbReference type="EMBL" id="ML995483">
    <property type="protein sequence ID" value="KAF2142948.1"/>
    <property type="molecule type" value="Genomic_DNA"/>
</dbReference>
<dbReference type="Pfam" id="PF09273">
    <property type="entry name" value="Rubis-subs-bind"/>
    <property type="match status" value="1"/>
</dbReference>
<dbReference type="PANTHER" id="PTHR13271">
    <property type="entry name" value="UNCHARACTERIZED PUTATIVE METHYLTRANSFERASE"/>
    <property type="match status" value="1"/>
</dbReference>
<evidence type="ECO:0000313" key="10">
    <source>
        <dbReference type="Proteomes" id="UP000799438"/>
    </source>
</evidence>
<evidence type="ECO:0000259" key="8">
    <source>
        <dbReference type="PROSITE" id="PS50280"/>
    </source>
</evidence>
<dbReference type="AlphaFoldDB" id="A0A6A6BH78"/>
<dbReference type="InterPro" id="IPR015353">
    <property type="entry name" value="Rubisco_LSMT_subst-bd"/>
</dbReference>
<dbReference type="EC" id="2.1.1.-" evidence="6"/>
<dbReference type="SUPFAM" id="SSF82199">
    <property type="entry name" value="SET domain"/>
    <property type="match status" value="1"/>
</dbReference>
<evidence type="ECO:0000313" key="9">
    <source>
        <dbReference type="EMBL" id="KAF2142948.1"/>
    </source>
</evidence>
<evidence type="ECO:0000256" key="7">
    <source>
        <dbReference type="SAM" id="MobiDB-lite"/>
    </source>
</evidence>
<dbReference type="Gene3D" id="3.90.1410.10">
    <property type="entry name" value="set domain protein methyltransferase, domain 1"/>
    <property type="match status" value="1"/>
</dbReference>
<dbReference type="RefSeq" id="XP_033398660.1">
    <property type="nucleotide sequence ID" value="XM_033540324.1"/>
</dbReference>
<dbReference type="GO" id="GO:0016279">
    <property type="term" value="F:protein-lysine N-methyltransferase activity"/>
    <property type="evidence" value="ECO:0007669"/>
    <property type="project" value="UniProtKB-UniRule"/>
</dbReference>
<dbReference type="InterPro" id="IPR044430">
    <property type="entry name" value="SETD6_SET"/>
</dbReference>
<dbReference type="PROSITE" id="PS50280">
    <property type="entry name" value="SET"/>
    <property type="match status" value="1"/>
</dbReference>
<name>A0A6A6BH78_9PEZI</name>
<accession>A0A6A6BH78</accession>
<dbReference type="Gene3D" id="3.90.1420.10">
    <property type="entry name" value="Rubisco LSMT, substrate-binding domain"/>
    <property type="match status" value="1"/>
</dbReference>
<evidence type="ECO:0000256" key="2">
    <source>
        <dbReference type="ARBA" id="ARBA00022603"/>
    </source>
</evidence>
<sequence>MDDFEQKSTAFVDWLRSSAGATVSDKISLHDLRHRGAGRGVIAAQDIHEGEVLFSIPRKAVLSAANSALSSALPQVVDDVDPWQALILAMIYEYLRGSETPWKPYFDILPAHFDTLMFWSDQELSELQASAVTEKIGKDDANVTFRENLIPLIRRHAKVFFPSDNGTSVNDHELLELAHRMGSTIMAYAFDIEPESANKNVDEEGYASEDEDEALPKGMVPLADMLNADADRNNARLHHGPGALTMEAVSDIKAGDEIFNDYGALPRSDLLRRYGYVTPNYAQYDVVEVSTQLIAEIVQAEANLADEELQEKLDYLADQDLVESGYDITGIPSEEPESAFSPEMCLLLASLVLPNKDFQRMKSKGKLPKPDMTPQMARLLEQIIAKRAAEYPTSLEQDKTLAATDVSDIRKSMALAVRIGEKEILEQAHALLQSISQGSESAKRSAPGGDSGFQKKRKTA</sequence>
<feature type="domain" description="SET" evidence="8">
    <location>
        <begin position="25"/>
        <end position="263"/>
    </location>
</feature>
<organism evidence="9 10">
    <name type="scientific">Aplosporella prunicola CBS 121167</name>
    <dbReference type="NCBI Taxonomy" id="1176127"/>
    <lineage>
        <taxon>Eukaryota</taxon>
        <taxon>Fungi</taxon>
        <taxon>Dikarya</taxon>
        <taxon>Ascomycota</taxon>
        <taxon>Pezizomycotina</taxon>
        <taxon>Dothideomycetes</taxon>
        <taxon>Dothideomycetes incertae sedis</taxon>
        <taxon>Botryosphaeriales</taxon>
        <taxon>Aplosporellaceae</taxon>
        <taxon>Aplosporella</taxon>
    </lineage>
</organism>
<dbReference type="SUPFAM" id="SSF81822">
    <property type="entry name" value="RuBisCo LSMT C-terminal, substrate-binding domain"/>
    <property type="match status" value="1"/>
</dbReference>
<evidence type="ECO:0000256" key="4">
    <source>
        <dbReference type="ARBA" id="ARBA00022691"/>
    </source>
</evidence>
<dbReference type="PANTHER" id="PTHR13271:SF34">
    <property type="entry name" value="N-LYSINE METHYLTRANSFERASE SETD6"/>
    <property type="match status" value="1"/>
</dbReference>
<evidence type="ECO:0000256" key="6">
    <source>
        <dbReference type="PIRNR" id="PIRNR011771"/>
    </source>
</evidence>
<proteinExistence type="inferred from homology"/>
<dbReference type="GO" id="GO:0032259">
    <property type="term" value="P:methylation"/>
    <property type="evidence" value="ECO:0007669"/>
    <property type="project" value="UniProtKB-KW"/>
</dbReference>
<dbReference type="GO" id="GO:0005634">
    <property type="term" value="C:nucleus"/>
    <property type="evidence" value="ECO:0007669"/>
    <property type="project" value="UniProtKB-SubCell"/>
</dbReference>
<comment type="function">
    <text evidence="6">S-adenosyl-L-methionine-dependent protein-lysine N-methyltransferase that monomethylates 60S ribosomal protein L42.</text>
</comment>
<dbReference type="GeneID" id="54297820"/>
<dbReference type="InterPro" id="IPR046341">
    <property type="entry name" value="SET_dom_sf"/>
</dbReference>
<dbReference type="Pfam" id="PF00856">
    <property type="entry name" value="SET"/>
    <property type="match status" value="1"/>
</dbReference>
<evidence type="ECO:0000256" key="5">
    <source>
        <dbReference type="ARBA" id="ARBA00023242"/>
    </source>
</evidence>
<keyword evidence="2 6" id="KW-0489">Methyltransferase</keyword>
<dbReference type="CDD" id="cd19178">
    <property type="entry name" value="SET_SETD6"/>
    <property type="match status" value="1"/>
</dbReference>
<feature type="region of interest" description="Disordered" evidence="7">
    <location>
        <begin position="436"/>
        <end position="460"/>
    </location>
</feature>